<reference evidence="3" key="1">
    <citation type="submission" date="2020-10" db="EMBL/GenBank/DDBJ databases">
        <title>Sequencing the genomes of 1000 actinobacteria strains.</title>
        <authorList>
            <person name="Klenk H.-P."/>
        </authorList>
    </citation>
    <scope>NUCLEOTIDE SEQUENCE</scope>
    <source>
        <strain evidence="3">DSM 45354</strain>
    </source>
</reference>
<evidence type="ECO:0008006" key="5">
    <source>
        <dbReference type="Google" id="ProtNLM"/>
    </source>
</evidence>
<feature type="compositionally biased region" description="Basic and acidic residues" evidence="1">
    <location>
        <begin position="79"/>
        <end position="88"/>
    </location>
</feature>
<accession>A0A927MQX0</accession>
<dbReference type="PROSITE" id="PS51257">
    <property type="entry name" value="PROKAR_LIPOPROTEIN"/>
    <property type="match status" value="1"/>
</dbReference>
<dbReference type="Proteomes" id="UP000638648">
    <property type="component" value="Unassembled WGS sequence"/>
</dbReference>
<dbReference type="EMBL" id="JADBEM010000001">
    <property type="protein sequence ID" value="MBE1605034.1"/>
    <property type="molecule type" value="Genomic_DNA"/>
</dbReference>
<keyword evidence="2" id="KW-0732">Signal</keyword>
<comment type="caution">
    <text evidence="3">The sequence shown here is derived from an EMBL/GenBank/DDBJ whole genome shotgun (WGS) entry which is preliminary data.</text>
</comment>
<feature type="compositionally biased region" description="Gly residues" evidence="1">
    <location>
        <begin position="47"/>
        <end position="56"/>
    </location>
</feature>
<keyword evidence="4" id="KW-1185">Reference proteome</keyword>
<feature type="region of interest" description="Disordered" evidence="1">
    <location>
        <begin position="26"/>
        <end position="89"/>
    </location>
</feature>
<evidence type="ECO:0000313" key="3">
    <source>
        <dbReference type="EMBL" id="MBE1605034.1"/>
    </source>
</evidence>
<name>A0A927MQX0_9ACTN</name>
<feature type="compositionally biased region" description="Polar residues" evidence="1">
    <location>
        <begin position="63"/>
        <end position="73"/>
    </location>
</feature>
<proteinExistence type="predicted"/>
<dbReference type="RefSeq" id="WP_192749439.1">
    <property type="nucleotide sequence ID" value="NZ_BAABJL010000030.1"/>
</dbReference>
<dbReference type="AlphaFoldDB" id="A0A927MQX0"/>
<sequence length="217" mass="22336">MKASVKALVVAFLVGLALVAGGCANSGKADDPPGTTNGAAGSDADGGAAGSDGAGSGDVATLQDPSTSRATPTQAPPEDSGRPRRRLDMSPSDIKFLYAPYNKCMAKHGVTGLDDATGGQVIPGVAIPEDALEACISLQPLPAWEQDRNNPQAMDFAQKILECLKGKGVKYVELYNGPASEAVGPVFGGPQHDEQSNVLGQKYLPVCTQEVYAAQHK</sequence>
<evidence type="ECO:0000256" key="1">
    <source>
        <dbReference type="SAM" id="MobiDB-lite"/>
    </source>
</evidence>
<organism evidence="3 4">
    <name type="scientific">Actinopolymorpha pittospori</name>
    <dbReference type="NCBI Taxonomy" id="648752"/>
    <lineage>
        <taxon>Bacteria</taxon>
        <taxon>Bacillati</taxon>
        <taxon>Actinomycetota</taxon>
        <taxon>Actinomycetes</taxon>
        <taxon>Propionibacteriales</taxon>
        <taxon>Actinopolymorphaceae</taxon>
        <taxon>Actinopolymorpha</taxon>
    </lineage>
</organism>
<evidence type="ECO:0000256" key="2">
    <source>
        <dbReference type="SAM" id="SignalP"/>
    </source>
</evidence>
<feature type="chain" id="PRO_5039730839" description="Lipoprotein" evidence="2">
    <location>
        <begin position="23"/>
        <end position="217"/>
    </location>
</feature>
<protein>
    <recommendedName>
        <fullName evidence="5">Lipoprotein</fullName>
    </recommendedName>
</protein>
<feature type="signal peptide" evidence="2">
    <location>
        <begin position="1"/>
        <end position="22"/>
    </location>
</feature>
<evidence type="ECO:0000313" key="4">
    <source>
        <dbReference type="Proteomes" id="UP000638648"/>
    </source>
</evidence>
<gene>
    <name evidence="3" type="ORF">HEB94_001882</name>
</gene>